<keyword evidence="1" id="KW-0812">Transmembrane</keyword>
<keyword evidence="1" id="KW-0472">Membrane</keyword>
<dbReference type="EMBL" id="VSSQ01015718">
    <property type="protein sequence ID" value="MPM56356.1"/>
    <property type="molecule type" value="Genomic_DNA"/>
</dbReference>
<gene>
    <name evidence="2" type="ORF">SDC9_103158</name>
</gene>
<feature type="transmembrane region" description="Helical" evidence="1">
    <location>
        <begin position="6"/>
        <end position="28"/>
    </location>
</feature>
<accession>A0A645ATZ7</accession>
<evidence type="ECO:0008006" key="3">
    <source>
        <dbReference type="Google" id="ProtNLM"/>
    </source>
</evidence>
<comment type="caution">
    <text evidence="2">The sequence shown here is derived from an EMBL/GenBank/DDBJ whole genome shotgun (WGS) entry which is preliminary data.</text>
</comment>
<proteinExistence type="predicted"/>
<organism evidence="2">
    <name type="scientific">bioreactor metagenome</name>
    <dbReference type="NCBI Taxonomy" id="1076179"/>
    <lineage>
        <taxon>unclassified sequences</taxon>
        <taxon>metagenomes</taxon>
        <taxon>ecological metagenomes</taxon>
    </lineage>
</organism>
<reference evidence="2" key="1">
    <citation type="submission" date="2019-08" db="EMBL/GenBank/DDBJ databases">
        <authorList>
            <person name="Kucharzyk K."/>
            <person name="Murdoch R.W."/>
            <person name="Higgins S."/>
            <person name="Loffler F."/>
        </authorList>
    </citation>
    <scope>NUCLEOTIDE SEQUENCE</scope>
</reference>
<protein>
    <recommendedName>
        <fullName evidence="3">DUF2953 domain-containing protein</fullName>
    </recommendedName>
</protein>
<sequence>MSGIQILFLVLQFIFYSILAILGFILLLMSLPIHLEFTAIYMGQNLDYRYRLHYAWIIPLDRFLHSKMTSEEKPVGDRAPSQQKTTPSAIAKKQTKNVVKLHDEQAVPAGIQEQPNVVSGQQTMDYQTILGYVDWGLSQKDQWWRAVVRIFRLLHLDDLYAKGQLGLDDPADTAFLFASIYAVLPSVPFIAWKVQPVYEQSALTFEVRLRSCLILLEILLVPLFNRDIRRTLWSFYRMIRPKTPRKSVELIIH</sequence>
<dbReference type="AlphaFoldDB" id="A0A645ATZ7"/>
<keyword evidence="1" id="KW-1133">Transmembrane helix</keyword>
<evidence type="ECO:0000313" key="2">
    <source>
        <dbReference type="EMBL" id="MPM56356.1"/>
    </source>
</evidence>
<name>A0A645ATZ7_9ZZZZ</name>
<evidence type="ECO:0000256" key="1">
    <source>
        <dbReference type="SAM" id="Phobius"/>
    </source>
</evidence>